<dbReference type="EMBL" id="QGGP01000005">
    <property type="protein sequence ID" value="PWK18203.1"/>
    <property type="molecule type" value="Genomic_DNA"/>
</dbReference>
<dbReference type="RefSeq" id="WP_109682612.1">
    <property type="nucleotide sequence ID" value="NZ_QGGP01000005.1"/>
</dbReference>
<dbReference type="OrthoDB" id="1420614at2"/>
<feature type="transmembrane region" description="Helical" evidence="1">
    <location>
        <begin position="156"/>
        <end position="175"/>
    </location>
</feature>
<keyword evidence="3" id="KW-1185">Reference proteome</keyword>
<feature type="transmembrane region" description="Helical" evidence="1">
    <location>
        <begin position="222"/>
        <end position="243"/>
    </location>
</feature>
<feature type="transmembrane region" description="Helical" evidence="1">
    <location>
        <begin position="128"/>
        <end position="144"/>
    </location>
</feature>
<comment type="caution">
    <text evidence="2">The sequence shown here is derived from an EMBL/GenBank/DDBJ whole genome shotgun (WGS) entry which is preliminary data.</text>
</comment>
<keyword evidence="1" id="KW-1133">Transmembrane helix</keyword>
<protein>
    <recommendedName>
        <fullName evidence="4">Vitamin K-dependent gamma-carboxylase-like protein</fullName>
    </recommendedName>
</protein>
<dbReference type="AlphaFoldDB" id="A0A316DN93"/>
<feature type="transmembrane region" description="Helical" evidence="1">
    <location>
        <begin position="250"/>
        <end position="266"/>
    </location>
</feature>
<evidence type="ECO:0008006" key="4">
    <source>
        <dbReference type="Google" id="ProtNLM"/>
    </source>
</evidence>
<evidence type="ECO:0000256" key="1">
    <source>
        <dbReference type="SAM" id="Phobius"/>
    </source>
</evidence>
<feature type="transmembrane region" description="Helical" evidence="1">
    <location>
        <begin position="272"/>
        <end position="288"/>
    </location>
</feature>
<accession>A0A316DN93</accession>
<name>A0A316DN93_9FLAO</name>
<gene>
    <name evidence="2" type="ORF">LX78_02112</name>
</gene>
<keyword evidence="1" id="KW-0812">Transmembrane</keyword>
<sequence>MKEITKNHIFWKYANGILPLFSKPKEELYNEIMTIVKFSYLFFLFALFVNLFADNHDGNTKMIDPLWPMMLVNDISTGYLTLFFQINLFISFVWLCLKPNQKFFKVYVFIIYFLYIAFNNSFGKINHGSHLCLMILFCFMFIPTHGKNKYQEKTILTFATAQFFLLMAYSLTGAWKLLWGVVEFLTKEVSLFSPLSFRNVIITQYQFVDPTIIGAWFLEHYYIGWLMYLAVVYIEICSVFIFFKPNLHKIWGVLLLSLHLGIHFILQVNMFSAPLYIGLLLIMSPFYLKTDVKTTLLSLPVVFETRLLFQKIRNKN</sequence>
<keyword evidence="1" id="KW-0472">Membrane</keyword>
<dbReference type="Proteomes" id="UP000245430">
    <property type="component" value="Unassembled WGS sequence"/>
</dbReference>
<evidence type="ECO:0000313" key="2">
    <source>
        <dbReference type="EMBL" id="PWK18203.1"/>
    </source>
</evidence>
<evidence type="ECO:0000313" key="3">
    <source>
        <dbReference type="Proteomes" id="UP000245430"/>
    </source>
</evidence>
<proteinExistence type="predicted"/>
<reference evidence="2 3" key="1">
    <citation type="submission" date="2018-05" db="EMBL/GenBank/DDBJ databases">
        <title>Genomic Encyclopedia of Archaeal and Bacterial Type Strains, Phase II (KMG-II): from individual species to whole genera.</title>
        <authorList>
            <person name="Goeker M."/>
        </authorList>
    </citation>
    <scope>NUCLEOTIDE SEQUENCE [LARGE SCALE GENOMIC DNA]</scope>
    <source>
        <strain evidence="2 3">DSM 22637</strain>
    </source>
</reference>
<feature type="transmembrane region" description="Helical" evidence="1">
    <location>
        <begin position="77"/>
        <end position="97"/>
    </location>
</feature>
<feature type="transmembrane region" description="Helical" evidence="1">
    <location>
        <begin position="104"/>
        <end position="122"/>
    </location>
</feature>
<organism evidence="2 3">
    <name type="scientific">Xanthomarina spongicola</name>
    <dbReference type="NCBI Taxonomy" id="570520"/>
    <lineage>
        <taxon>Bacteria</taxon>
        <taxon>Pseudomonadati</taxon>
        <taxon>Bacteroidota</taxon>
        <taxon>Flavobacteriia</taxon>
        <taxon>Flavobacteriales</taxon>
        <taxon>Flavobacteriaceae</taxon>
        <taxon>Xanthomarina</taxon>
    </lineage>
</organism>
<feature type="transmembrane region" description="Helical" evidence="1">
    <location>
        <begin position="32"/>
        <end position="53"/>
    </location>
</feature>